<dbReference type="InterPro" id="IPR032466">
    <property type="entry name" value="Metal_Hydrolase"/>
</dbReference>
<comment type="caution">
    <text evidence="4">The sequence shown here is derived from an EMBL/GenBank/DDBJ whole genome shotgun (WGS) entry which is preliminary data.</text>
</comment>
<sequence>MIDTHAHLNEQEFDGDIDEVLDRAKRTGITNIIVPGSDLETSYRSIELAERYSIISPALGIHPHDSSDSMEKLDVLSDMARGHRPAAIGEIGLDYHYDFSPREVQKAVFREQVRIAKKLDLPVIVHIRESFEDAYRIMAEERLEKGVVHCFSEGIDEMKKILSLGLLISFTGIITFKNLPAGLAEVVRYVPQDRYMIETDSPYLTPVPYRGRRNEPSYLAKVAQKVSEIREIPVDMVIEQTDTNAILLFELR</sequence>
<feature type="binding site" evidence="3">
    <location>
        <position position="200"/>
    </location>
    <ligand>
        <name>a divalent metal cation</name>
        <dbReference type="ChEBI" id="CHEBI:60240"/>
        <label>1</label>
    </ligand>
</feature>
<dbReference type="GO" id="GO:0016788">
    <property type="term" value="F:hydrolase activity, acting on ester bonds"/>
    <property type="evidence" value="ECO:0007669"/>
    <property type="project" value="InterPro"/>
</dbReference>
<dbReference type="InterPro" id="IPR018228">
    <property type="entry name" value="DNase_TatD-rel_CS"/>
</dbReference>
<feature type="binding site" evidence="3">
    <location>
        <position position="126"/>
    </location>
    <ligand>
        <name>a divalent metal cation</name>
        <dbReference type="ChEBI" id="CHEBI:60240"/>
        <label>2</label>
    </ligand>
</feature>
<evidence type="ECO:0000313" key="4">
    <source>
        <dbReference type="EMBL" id="TZE82127.1"/>
    </source>
</evidence>
<dbReference type="FunFam" id="3.20.20.140:FF:000005">
    <property type="entry name" value="TatD family hydrolase"/>
    <property type="match status" value="1"/>
</dbReference>
<accession>A0A5D8QCK5</accession>
<feature type="binding site" evidence="3">
    <location>
        <position position="5"/>
    </location>
    <ligand>
        <name>a divalent metal cation</name>
        <dbReference type="ChEBI" id="CHEBI:60240"/>
        <label>1</label>
    </ligand>
</feature>
<dbReference type="Pfam" id="PF01026">
    <property type="entry name" value="TatD_DNase"/>
    <property type="match status" value="1"/>
</dbReference>
<feature type="binding site" evidence="3">
    <location>
        <position position="149"/>
    </location>
    <ligand>
        <name>a divalent metal cation</name>
        <dbReference type="ChEBI" id="CHEBI:60240"/>
        <label>2</label>
    </ligand>
</feature>
<dbReference type="RefSeq" id="WP_149545144.1">
    <property type="nucleotide sequence ID" value="NZ_VTPS01000008.1"/>
</dbReference>
<keyword evidence="5" id="KW-1185">Reference proteome</keyword>
<dbReference type="PROSITE" id="PS01137">
    <property type="entry name" value="TATD_1"/>
    <property type="match status" value="1"/>
</dbReference>
<gene>
    <name evidence="4" type="ORF">FWJ32_06455</name>
</gene>
<dbReference type="InterPro" id="IPR015991">
    <property type="entry name" value="TatD/YcfH-like"/>
</dbReference>
<dbReference type="GO" id="GO:0004536">
    <property type="term" value="F:DNA nuclease activity"/>
    <property type="evidence" value="ECO:0007669"/>
    <property type="project" value="InterPro"/>
</dbReference>
<dbReference type="CDD" id="cd01310">
    <property type="entry name" value="TatD_DNAse"/>
    <property type="match status" value="1"/>
</dbReference>
<keyword evidence="2" id="KW-0378">Hydrolase</keyword>
<feature type="binding site" evidence="3">
    <location>
        <position position="7"/>
    </location>
    <ligand>
        <name>a divalent metal cation</name>
        <dbReference type="ChEBI" id="CHEBI:60240"/>
        <label>1</label>
    </ligand>
</feature>
<dbReference type="Gene3D" id="3.20.20.140">
    <property type="entry name" value="Metal-dependent hydrolases"/>
    <property type="match status" value="1"/>
</dbReference>
<keyword evidence="1 3" id="KW-0479">Metal-binding</keyword>
<feature type="binding site" evidence="3">
    <location>
        <position position="90"/>
    </location>
    <ligand>
        <name>a divalent metal cation</name>
        <dbReference type="ChEBI" id="CHEBI:60240"/>
        <label>1</label>
    </ligand>
</feature>
<reference evidence="4 5" key="1">
    <citation type="submission" date="2019-08" db="EMBL/GenBank/DDBJ databases">
        <title>Calorimonas adulescens gen. nov., sp. nov., an anaerobic thermophilic bacterium from Sakhalin hot spring.</title>
        <authorList>
            <person name="Khomyakova M.A."/>
            <person name="Merkel A.Y."/>
            <person name="Novikov A."/>
            <person name="Bonch-Osmolovskaya E.A."/>
            <person name="Slobodkin A.I."/>
        </authorList>
    </citation>
    <scope>NUCLEOTIDE SEQUENCE [LARGE SCALE GENOMIC DNA]</scope>
    <source>
        <strain evidence="4 5">A05MB</strain>
    </source>
</reference>
<dbReference type="EMBL" id="VTPS01000008">
    <property type="protein sequence ID" value="TZE82127.1"/>
    <property type="molecule type" value="Genomic_DNA"/>
</dbReference>
<dbReference type="SUPFAM" id="SSF51556">
    <property type="entry name" value="Metallo-dependent hydrolases"/>
    <property type="match status" value="1"/>
</dbReference>
<dbReference type="AlphaFoldDB" id="A0A5D8QCK5"/>
<protein>
    <submittedName>
        <fullName evidence="4">TatD family deoxyribonuclease</fullName>
    </submittedName>
</protein>
<organism evidence="4 5">
    <name type="scientific">Calorimonas adulescens</name>
    <dbReference type="NCBI Taxonomy" id="2606906"/>
    <lineage>
        <taxon>Bacteria</taxon>
        <taxon>Bacillati</taxon>
        <taxon>Bacillota</taxon>
        <taxon>Clostridia</taxon>
        <taxon>Thermoanaerobacterales</taxon>
        <taxon>Thermoanaerobacteraceae</taxon>
        <taxon>Calorimonas</taxon>
    </lineage>
</organism>
<name>A0A5D8QCK5_9THEO</name>
<evidence type="ECO:0000256" key="3">
    <source>
        <dbReference type="PIRSR" id="PIRSR005902-1"/>
    </source>
</evidence>
<dbReference type="PANTHER" id="PTHR46124:SF2">
    <property type="entry name" value="D-AMINOACYL-TRNA DEACYLASE"/>
    <property type="match status" value="1"/>
</dbReference>
<dbReference type="PIRSF" id="PIRSF005902">
    <property type="entry name" value="DNase_TatD"/>
    <property type="match status" value="1"/>
</dbReference>
<dbReference type="GO" id="GO:0046872">
    <property type="term" value="F:metal ion binding"/>
    <property type="evidence" value="ECO:0007669"/>
    <property type="project" value="UniProtKB-KW"/>
</dbReference>
<evidence type="ECO:0000256" key="2">
    <source>
        <dbReference type="ARBA" id="ARBA00022801"/>
    </source>
</evidence>
<dbReference type="InterPro" id="IPR001130">
    <property type="entry name" value="TatD-like"/>
</dbReference>
<dbReference type="Proteomes" id="UP000322976">
    <property type="component" value="Unassembled WGS sequence"/>
</dbReference>
<dbReference type="GO" id="GO:0005829">
    <property type="term" value="C:cytosol"/>
    <property type="evidence" value="ECO:0007669"/>
    <property type="project" value="TreeGrafter"/>
</dbReference>
<dbReference type="PANTHER" id="PTHR46124">
    <property type="entry name" value="D-AMINOACYL-TRNA DEACYLASE"/>
    <property type="match status" value="1"/>
</dbReference>
<dbReference type="NCBIfam" id="TIGR00010">
    <property type="entry name" value="YchF/TatD family DNA exonuclease"/>
    <property type="match status" value="1"/>
</dbReference>
<evidence type="ECO:0000256" key="1">
    <source>
        <dbReference type="ARBA" id="ARBA00022723"/>
    </source>
</evidence>
<proteinExistence type="predicted"/>
<evidence type="ECO:0000313" key="5">
    <source>
        <dbReference type="Proteomes" id="UP000322976"/>
    </source>
</evidence>